<dbReference type="AlphaFoldDB" id="A0ABD2W6Y5"/>
<sequence>MDVRVMKRDVTIIPACAAQRQERKKRIRIRKSDKRLPCPEHTSQVIPSSSANNGTDKVKCDPEKKIEERMPWVLTPITFIQRPARYVPTPRRVLERLYLERSRRAKRQQEADESRRRHCVNEVEDIFADGKPITDEDYEQWLRKR</sequence>
<gene>
    <name evidence="2" type="ORF">TKK_016456</name>
</gene>
<accession>A0ABD2W6Y5</accession>
<keyword evidence="3" id="KW-1185">Reference proteome</keyword>
<name>A0ABD2W6Y5_9HYME</name>
<feature type="compositionally biased region" description="Polar residues" evidence="1">
    <location>
        <begin position="41"/>
        <end position="55"/>
    </location>
</feature>
<organism evidence="2 3">
    <name type="scientific">Trichogramma kaykai</name>
    <dbReference type="NCBI Taxonomy" id="54128"/>
    <lineage>
        <taxon>Eukaryota</taxon>
        <taxon>Metazoa</taxon>
        <taxon>Ecdysozoa</taxon>
        <taxon>Arthropoda</taxon>
        <taxon>Hexapoda</taxon>
        <taxon>Insecta</taxon>
        <taxon>Pterygota</taxon>
        <taxon>Neoptera</taxon>
        <taxon>Endopterygota</taxon>
        <taxon>Hymenoptera</taxon>
        <taxon>Apocrita</taxon>
        <taxon>Proctotrupomorpha</taxon>
        <taxon>Chalcidoidea</taxon>
        <taxon>Trichogrammatidae</taxon>
        <taxon>Trichogramma</taxon>
    </lineage>
</organism>
<dbReference type="EMBL" id="JBJJXI010000133">
    <property type="protein sequence ID" value="KAL3388449.1"/>
    <property type="molecule type" value="Genomic_DNA"/>
</dbReference>
<protein>
    <submittedName>
        <fullName evidence="2">Uncharacterized protein</fullName>
    </submittedName>
</protein>
<reference evidence="2 3" key="1">
    <citation type="journal article" date="2024" name="bioRxiv">
        <title>A reference genome for Trichogramma kaykai: A tiny desert-dwelling parasitoid wasp with competing sex-ratio distorters.</title>
        <authorList>
            <person name="Culotta J."/>
            <person name="Lindsey A.R."/>
        </authorList>
    </citation>
    <scope>NUCLEOTIDE SEQUENCE [LARGE SCALE GENOMIC DNA]</scope>
    <source>
        <strain evidence="2 3">KSX58</strain>
    </source>
</reference>
<proteinExistence type="predicted"/>
<dbReference type="Proteomes" id="UP001627154">
    <property type="component" value="Unassembled WGS sequence"/>
</dbReference>
<feature type="region of interest" description="Disordered" evidence="1">
    <location>
        <begin position="36"/>
        <end position="59"/>
    </location>
</feature>
<comment type="caution">
    <text evidence="2">The sequence shown here is derived from an EMBL/GenBank/DDBJ whole genome shotgun (WGS) entry which is preliminary data.</text>
</comment>
<evidence type="ECO:0000313" key="2">
    <source>
        <dbReference type="EMBL" id="KAL3388449.1"/>
    </source>
</evidence>
<evidence type="ECO:0000313" key="3">
    <source>
        <dbReference type="Proteomes" id="UP001627154"/>
    </source>
</evidence>
<evidence type="ECO:0000256" key="1">
    <source>
        <dbReference type="SAM" id="MobiDB-lite"/>
    </source>
</evidence>